<sequence>MKGELAVDAATAPMGPKAMKRYFRESNQPSTLTIERVMCTAGPIDAHKYTRPRAPATTATAPLLQSPIFPPEELLAFIGSRPGALSITPRVFNDSAALMV</sequence>
<proteinExistence type="predicted"/>
<reference evidence="1" key="1">
    <citation type="submission" date="2019-01" db="EMBL/GenBank/DDBJ databases">
        <title>Colletotrichum abscissum LGMF1257.</title>
        <authorList>
            <person name="Baroncelli R."/>
        </authorList>
    </citation>
    <scope>NUCLEOTIDE SEQUENCE</scope>
    <source>
        <strain evidence="1">Ca142</strain>
    </source>
</reference>
<name>A0A9P9X2V6_9PEZI</name>
<accession>A0A9P9X2V6</accession>
<dbReference type="AlphaFoldDB" id="A0A9P9X2V6"/>
<organism evidence="1 2">
    <name type="scientific">Colletotrichum abscissum</name>
    <dbReference type="NCBI Taxonomy" id="1671311"/>
    <lineage>
        <taxon>Eukaryota</taxon>
        <taxon>Fungi</taxon>
        <taxon>Dikarya</taxon>
        <taxon>Ascomycota</taxon>
        <taxon>Pezizomycotina</taxon>
        <taxon>Sordariomycetes</taxon>
        <taxon>Hypocreomycetidae</taxon>
        <taxon>Glomerellales</taxon>
        <taxon>Glomerellaceae</taxon>
        <taxon>Colletotrichum</taxon>
        <taxon>Colletotrichum acutatum species complex</taxon>
    </lineage>
</organism>
<comment type="caution">
    <text evidence="1">The sequence shown here is derived from an EMBL/GenBank/DDBJ whole genome shotgun (WGS) entry which is preliminary data.</text>
</comment>
<gene>
    <name evidence="1" type="ORF">CABS02_13466</name>
</gene>
<evidence type="ECO:0000313" key="1">
    <source>
        <dbReference type="EMBL" id="KAI3533712.1"/>
    </source>
</evidence>
<dbReference type="EMBL" id="SDAQ01000153">
    <property type="protein sequence ID" value="KAI3533712.1"/>
    <property type="molecule type" value="Genomic_DNA"/>
</dbReference>
<protein>
    <submittedName>
        <fullName evidence="1">Uncharacterized protein</fullName>
    </submittedName>
</protein>
<keyword evidence="2" id="KW-1185">Reference proteome</keyword>
<evidence type="ECO:0000313" key="2">
    <source>
        <dbReference type="Proteomes" id="UP001056436"/>
    </source>
</evidence>
<dbReference type="Proteomes" id="UP001056436">
    <property type="component" value="Unassembled WGS sequence"/>
</dbReference>